<name>A0A6C0HU54_9ZZZZ</name>
<dbReference type="Pfam" id="PF03567">
    <property type="entry name" value="Sulfotransfer_2"/>
    <property type="match status" value="1"/>
</dbReference>
<dbReference type="InterPro" id="IPR027417">
    <property type="entry name" value="P-loop_NTPase"/>
</dbReference>
<organism evidence="1">
    <name type="scientific">viral metagenome</name>
    <dbReference type="NCBI Taxonomy" id="1070528"/>
    <lineage>
        <taxon>unclassified sequences</taxon>
        <taxon>metagenomes</taxon>
        <taxon>organismal metagenomes</taxon>
    </lineage>
</organism>
<reference evidence="1" key="1">
    <citation type="journal article" date="2020" name="Nature">
        <title>Giant virus diversity and host interactions through global metagenomics.</title>
        <authorList>
            <person name="Schulz F."/>
            <person name="Roux S."/>
            <person name="Paez-Espino D."/>
            <person name="Jungbluth S."/>
            <person name="Walsh D.A."/>
            <person name="Denef V.J."/>
            <person name="McMahon K.D."/>
            <person name="Konstantinidis K.T."/>
            <person name="Eloe-Fadrosh E.A."/>
            <person name="Kyrpides N.C."/>
            <person name="Woyke T."/>
        </authorList>
    </citation>
    <scope>NUCLEOTIDE SEQUENCE</scope>
    <source>
        <strain evidence="1">GVMAG-M-3300023184-167</strain>
    </source>
</reference>
<sequence>MPYFNDIIFIHIPKTGGTSVEKYFSKKFNIPLNFKSLYGIKGDYSSSLQHLTYLDLVKHKLVDFTDKKIITIVRNPYERIVSDLFWYRKIKKNTSSEDVCKIIKKYLMEKKLDNHNIPQHLFIKGASPIHIMRTETLKKDMNDLGYDFDINVHKNKENVDYYSFLNKESIALINDFYNTDFELFNYTKIDV</sequence>
<dbReference type="AlphaFoldDB" id="A0A6C0HU54"/>
<proteinExistence type="predicted"/>
<dbReference type="EMBL" id="MN740008">
    <property type="protein sequence ID" value="QHT83393.1"/>
    <property type="molecule type" value="Genomic_DNA"/>
</dbReference>
<dbReference type="InterPro" id="IPR005331">
    <property type="entry name" value="Sulfotransferase"/>
</dbReference>
<dbReference type="Gene3D" id="3.40.50.300">
    <property type="entry name" value="P-loop containing nucleotide triphosphate hydrolases"/>
    <property type="match status" value="1"/>
</dbReference>
<dbReference type="GO" id="GO:0008146">
    <property type="term" value="F:sulfotransferase activity"/>
    <property type="evidence" value="ECO:0007669"/>
    <property type="project" value="InterPro"/>
</dbReference>
<protein>
    <recommendedName>
        <fullName evidence="2">Sulfotransferase domain-containing protein</fullName>
    </recommendedName>
</protein>
<evidence type="ECO:0000313" key="1">
    <source>
        <dbReference type="EMBL" id="QHT83393.1"/>
    </source>
</evidence>
<dbReference type="GO" id="GO:0016020">
    <property type="term" value="C:membrane"/>
    <property type="evidence" value="ECO:0007669"/>
    <property type="project" value="InterPro"/>
</dbReference>
<accession>A0A6C0HU54</accession>
<dbReference type="SUPFAM" id="SSF52540">
    <property type="entry name" value="P-loop containing nucleoside triphosphate hydrolases"/>
    <property type="match status" value="1"/>
</dbReference>
<evidence type="ECO:0008006" key="2">
    <source>
        <dbReference type="Google" id="ProtNLM"/>
    </source>
</evidence>